<feature type="domain" description="HTH lysR-type" evidence="5">
    <location>
        <begin position="1"/>
        <end position="57"/>
    </location>
</feature>
<dbReference type="OrthoDB" id="9785745at2"/>
<gene>
    <name evidence="6" type="ORF">SAMN05443507_108118</name>
</gene>
<evidence type="ECO:0000256" key="4">
    <source>
        <dbReference type="ARBA" id="ARBA00023163"/>
    </source>
</evidence>
<dbReference type="Gene3D" id="1.10.10.10">
    <property type="entry name" value="Winged helix-like DNA-binding domain superfamily/Winged helix DNA-binding domain"/>
    <property type="match status" value="1"/>
</dbReference>
<dbReference type="GO" id="GO:0003700">
    <property type="term" value="F:DNA-binding transcription factor activity"/>
    <property type="evidence" value="ECO:0007669"/>
    <property type="project" value="InterPro"/>
</dbReference>
<dbReference type="STRING" id="1830138.SAMN05443507_108118"/>
<keyword evidence="3 6" id="KW-0238">DNA-binding</keyword>
<dbReference type="PROSITE" id="PS50931">
    <property type="entry name" value="HTH_LYSR"/>
    <property type="match status" value="1"/>
</dbReference>
<comment type="similarity">
    <text evidence="1">Belongs to the LysR transcriptional regulatory family.</text>
</comment>
<proteinExistence type="inferred from homology"/>
<reference evidence="7" key="1">
    <citation type="submission" date="2016-11" db="EMBL/GenBank/DDBJ databases">
        <authorList>
            <person name="Varghese N."/>
            <person name="Submissions S."/>
        </authorList>
    </citation>
    <scope>NUCLEOTIDE SEQUENCE [LARGE SCALE GENOMIC DNA]</scope>
    <source>
        <strain evidence="7">USBA-503</strain>
    </source>
</reference>
<dbReference type="InterPro" id="IPR036388">
    <property type="entry name" value="WH-like_DNA-bd_sf"/>
</dbReference>
<keyword evidence="2" id="KW-0805">Transcription regulation</keyword>
<keyword evidence="7" id="KW-1185">Reference proteome</keyword>
<dbReference type="SUPFAM" id="SSF46785">
    <property type="entry name" value="Winged helix' DNA-binding domain"/>
    <property type="match status" value="1"/>
</dbReference>
<evidence type="ECO:0000259" key="5">
    <source>
        <dbReference type="PROSITE" id="PS50931"/>
    </source>
</evidence>
<dbReference type="PANTHER" id="PTHR30126:SF39">
    <property type="entry name" value="HTH-TYPE TRANSCRIPTIONAL REGULATOR CYSL"/>
    <property type="match status" value="1"/>
</dbReference>
<evidence type="ECO:0000256" key="1">
    <source>
        <dbReference type="ARBA" id="ARBA00009437"/>
    </source>
</evidence>
<dbReference type="Pfam" id="PF03466">
    <property type="entry name" value="LysR_substrate"/>
    <property type="match status" value="1"/>
</dbReference>
<evidence type="ECO:0000256" key="2">
    <source>
        <dbReference type="ARBA" id="ARBA00023015"/>
    </source>
</evidence>
<dbReference type="AlphaFoldDB" id="A0A1M6PS55"/>
<evidence type="ECO:0000256" key="3">
    <source>
        <dbReference type="ARBA" id="ARBA00023125"/>
    </source>
</evidence>
<dbReference type="Pfam" id="PF00126">
    <property type="entry name" value="HTH_1"/>
    <property type="match status" value="1"/>
</dbReference>
<dbReference type="InterPro" id="IPR000847">
    <property type="entry name" value="LysR_HTH_N"/>
</dbReference>
<dbReference type="SUPFAM" id="SSF53850">
    <property type="entry name" value="Periplasmic binding protein-like II"/>
    <property type="match status" value="1"/>
</dbReference>
<dbReference type="FunFam" id="1.10.10.10:FF:000001">
    <property type="entry name" value="LysR family transcriptional regulator"/>
    <property type="match status" value="1"/>
</dbReference>
<dbReference type="PANTHER" id="PTHR30126">
    <property type="entry name" value="HTH-TYPE TRANSCRIPTIONAL REGULATOR"/>
    <property type="match status" value="1"/>
</dbReference>
<accession>A0A1M6PS55</accession>
<dbReference type="Gene3D" id="3.40.190.290">
    <property type="match status" value="1"/>
</dbReference>
<sequence>MDQQLLAFITVAEEQNFTRAADKLHISQPAISQHIQSLEQRLDIKLLDRTNKFIRLNKAGEIAYHHAKEILNLYKQMNHLIHDMKNEASGSLNIGASFTFGEYVLPYLVAEFRDLYPKIHSTIQIANTHKIVEHVSKGNLDIGIIEGRLIDHRFVEVETFAEDTVVIVAANDHPIHQYKNSVLDKLSKETWIVRENGSGTREITDFVFQTYSISPSTLVEYGSTQVIKESVAAGLGLTVLSKWVVRRELEWKSLREIHISSSPIQRNFFIITQKSDFHTKSTLVFKEFLLNQSERLNEFRL</sequence>
<dbReference type="GO" id="GO:0000976">
    <property type="term" value="F:transcription cis-regulatory region binding"/>
    <property type="evidence" value="ECO:0007669"/>
    <property type="project" value="TreeGrafter"/>
</dbReference>
<dbReference type="InterPro" id="IPR036390">
    <property type="entry name" value="WH_DNA-bd_sf"/>
</dbReference>
<dbReference type="Proteomes" id="UP000184016">
    <property type="component" value="Unassembled WGS sequence"/>
</dbReference>
<dbReference type="EMBL" id="FRAF01000008">
    <property type="protein sequence ID" value="SHK10712.1"/>
    <property type="molecule type" value="Genomic_DNA"/>
</dbReference>
<dbReference type="PRINTS" id="PR00039">
    <property type="entry name" value="HTHLYSR"/>
</dbReference>
<evidence type="ECO:0000313" key="6">
    <source>
        <dbReference type="EMBL" id="SHK10712.1"/>
    </source>
</evidence>
<protein>
    <submittedName>
        <fullName evidence="6">DNA-binding transcriptional regulator, LysR family</fullName>
    </submittedName>
</protein>
<dbReference type="InterPro" id="IPR005119">
    <property type="entry name" value="LysR_subst-bd"/>
</dbReference>
<evidence type="ECO:0000313" key="7">
    <source>
        <dbReference type="Proteomes" id="UP000184016"/>
    </source>
</evidence>
<dbReference type="RefSeq" id="WP_072873707.1">
    <property type="nucleotide sequence ID" value="NZ_FRAF01000008.1"/>
</dbReference>
<keyword evidence="4" id="KW-0804">Transcription</keyword>
<dbReference type="CDD" id="cd08420">
    <property type="entry name" value="PBP2_CysL_like"/>
    <property type="match status" value="1"/>
</dbReference>
<name>A0A1M6PS55_9BACL</name>
<organism evidence="6 7">
    <name type="scientific">Alicyclobacillus tolerans</name>
    <dbReference type="NCBI Taxonomy" id="90970"/>
    <lineage>
        <taxon>Bacteria</taxon>
        <taxon>Bacillati</taxon>
        <taxon>Bacillota</taxon>
        <taxon>Bacilli</taxon>
        <taxon>Bacillales</taxon>
        <taxon>Alicyclobacillaceae</taxon>
        <taxon>Alicyclobacillus</taxon>
    </lineage>
</organism>